<dbReference type="Pfam" id="PF01730">
    <property type="entry name" value="UreF"/>
    <property type="match status" value="1"/>
</dbReference>
<dbReference type="EMBL" id="BLZA01000058">
    <property type="protein sequence ID" value="GHJ90368.1"/>
    <property type="molecule type" value="Genomic_DNA"/>
</dbReference>
<evidence type="ECO:0000256" key="3">
    <source>
        <dbReference type="ARBA" id="ARBA00046339"/>
    </source>
</evidence>
<comment type="caution">
    <text evidence="4">The sequence shown here is derived from an EMBL/GenBank/DDBJ whole genome shotgun (WGS) entry which is preliminary data.</text>
</comment>
<accession>A0A8H3YIG1</accession>
<organism evidence="4 5">
    <name type="scientific">Naganishia liquefaciens</name>
    <dbReference type="NCBI Taxonomy" id="104408"/>
    <lineage>
        <taxon>Eukaryota</taxon>
        <taxon>Fungi</taxon>
        <taxon>Dikarya</taxon>
        <taxon>Basidiomycota</taxon>
        <taxon>Agaricomycotina</taxon>
        <taxon>Tremellomycetes</taxon>
        <taxon>Filobasidiales</taxon>
        <taxon>Filobasidiaceae</taxon>
        <taxon>Naganishia</taxon>
    </lineage>
</organism>
<dbReference type="AlphaFoldDB" id="A0A8H3YIG1"/>
<dbReference type="GO" id="GO:0016151">
    <property type="term" value="F:nickel cation binding"/>
    <property type="evidence" value="ECO:0007669"/>
    <property type="project" value="InterPro"/>
</dbReference>
<dbReference type="InterPro" id="IPR002639">
    <property type="entry name" value="UreF"/>
</dbReference>
<dbReference type="Proteomes" id="UP000620104">
    <property type="component" value="Unassembled WGS sequence"/>
</dbReference>
<evidence type="ECO:0000313" key="5">
    <source>
        <dbReference type="Proteomes" id="UP000620104"/>
    </source>
</evidence>
<evidence type="ECO:0000256" key="2">
    <source>
        <dbReference type="ARBA" id="ARBA00023186"/>
    </source>
</evidence>
<keyword evidence="5" id="KW-1185">Reference proteome</keyword>
<gene>
    <name evidence="4" type="ORF">NliqN6_6770</name>
</gene>
<proteinExistence type="inferred from homology"/>
<evidence type="ECO:0008006" key="6">
    <source>
        <dbReference type="Google" id="ProtNLM"/>
    </source>
</evidence>
<dbReference type="PANTHER" id="PTHR33620:SF1">
    <property type="entry name" value="UREASE ACCESSORY PROTEIN F"/>
    <property type="match status" value="1"/>
</dbReference>
<evidence type="ECO:0000256" key="1">
    <source>
        <dbReference type="ARBA" id="ARBA00022988"/>
    </source>
</evidence>
<comment type="similarity">
    <text evidence="3">Belongs to the UreF family.</text>
</comment>
<dbReference type="PANTHER" id="PTHR33620">
    <property type="entry name" value="UREASE ACCESSORY PROTEIN F"/>
    <property type="match status" value="1"/>
</dbReference>
<sequence>MDASSSAETHLLYILLDSNLPTGGFVASSGLESYTKHGFLGTTSNAGSIEGLVKFVQDSVRNYAASTGGFVRDTWRLVGQVSKQLDANDPMDFIVDDVLRVDALYDAMTLNHVTRRSSTAQGIALLTLFSKAFADATPNDDTEGQQKRLRGKRVIDRFKKLVRLGKTPGHLPICWGLLTSSAGLSLERTTHLHLFLHIRAILSSAVRLNIIGPYAATNILYTRLSGCLDEQVQACDSARTGCLRKDLVEDGDDLWAWARRAEEEVIGSTETGSPAGWGPTMTWPLGETLMNRHDFQHTRIFNS</sequence>
<keyword evidence="2" id="KW-0143">Chaperone</keyword>
<evidence type="ECO:0000313" key="4">
    <source>
        <dbReference type="EMBL" id="GHJ90368.1"/>
    </source>
</evidence>
<dbReference type="InterPro" id="IPR038277">
    <property type="entry name" value="UreF_sf"/>
</dbReference>
<reference evidence="4" key="1">
    <citation type="submission" date="2020-07" db="EMBL/GenBank/DDBJ databases">
        <title>Draft Genome Sequence of a Deep-Sea Yeast, Naganishia (Cryptococcus) liquefaciens strain N6.</title>
        <authorList>
            <person name="Han Y.W."/>
            <person name="Kajitani R."/>
            <person name="Morimoto H."/>
            <person name="Parhat M."/>
            <person name="Tsubouchi H."/>
            <person name="Bakenova O."/>
            <person name="Ogata M."/>
            <person name="Argunhan B."/>
            <person name="Aoki R."/>
            <person name="Kajiwara S."/>
            <person name="Itoh T."/>
            <person name="Iwasaki H."/>
        </authorList>
    </citation>
    <scope>NUCLEOTIDE SEQUENCE</scope>
    <source>
        <strain evidence="4">N6</strain>
    </source>
</reference>
<protein>
    <recommendedName>
        <fullName evidence="6">Urease accessory protein UreF</fullName>
    </recommendedName>
</protein>
<dbReference type="OrthoDB" id="2550922at2759"/>
<dbReference type="Gene3D" id="1.10.4190.10">
    <property type="entry name" value="Urease accessory protein UreF"/>
    <property type="match status" value="1"/>
</dbReference>
<name>A0A8H3YIG1_9TREE</name>
<keyword evidence="1" id="KW-0996">Nickel insertion</keyword>